<name>B3E2P4_TRIL1</name>
<keyword evidence="5" id="KW-0411">Iron-sulfur</keyword>
<dbReference type="Pfam" id="PF18978">
    <property type="entry name" value="DUF5714"/>
    <property type="match status" value="1"/>
</dbReference>
<feature type="domain" description="Radical SAM core" evidence="6">
    <location>
        <begin position="77"/>
        <end position="289"/>
    </location>
</feature>
<evidence type="ECO:0000313" key="7">
    <source>
        <dbReference type="EMBL" id="ACD95701.1"/>
    </source>
</evidence>
<evidence type="ECO:0000256" key="3">
    <source>
        <dbReference type="ARBA" id="ARBA00022723"/>
    </source>
</evidence>
<dbReference type="InterPro" id="IPR007197">
    <property type="entry name" value="rSAM"/>
</dbReference>
<dbReference type="InterPro" id="IPR025714">
    <property type="entry name" value="Methyltranfer_dom"/>
</dbReference>
<dbReference type="EMBL" id="CP001089">
    <property type="protein sequence ID" value="ACD95701.1"/>
    <property type="molecule type" value="Genomic_DNA"/>
</dbReference>
<dbReference type="Pfam" id="PF13847">
    <property type="entry name" value="Methyltransf_31"/>
    <property type="match status" value="1"/>
</dbReference>
<keyword evidence="7" id="KW-0489">Methyltransferase</keyword>
<sequence length="1000" mass="108960">MTFDPPRWTRFQVDNTAVWLCPDRPTWFVPTAHGDRLLQQMPTDTASQDLATATFLQRLPDPPANSYQGRQTLLGTTPKLRELWLHITDRCNLSCSHCLFSSGPDQGRQLSLQQLKQHIDDAAAQGCRLFALTGGEPLVHPDFAELIGHILAIPDSRIAVLTNGLSVADKLAADWPRQRIHLQISLDGRPEHHDLLRGAGSFKQLEQQLTWLQQQHWHFTLSCCVTKENARDLTWLVDYAADQGAAALHLMWHFIRGRGSVAQHLQPPELLQPVLAALLRAEQRGITIDNIENLKAQIFSAPGTIHDGSSAGWEAGAIGPDNQLYPSAATIGLAELATPLDQGLVQAWQQSPILARIRQTSVAGLSDPWRFLLGGGDLDHCYHHNGSFVGTDPYQPLFEQLSLLLIKQAANRLPEAAQPGLRLKMGELLVSCDSHGPVALCHTNCLLTLEPFADSRSRVGSYYAEAVGDKRLEILNPVHYDENMMQHIPAAFRFRGYGCGSPVLDACLRPGEQMVDLGCGSGVECFIAARLVGKDGMVTGIDMLEPMLDLAQKGAIEVQEHLGYNNLQFLKGFLESLPVADNSQDLVVSNCVLNLSTDKRSTFSEILRILKPGGRLVAADVVCETEPDAAILNDENLRGECISGALTQKDLLGILDESGFTGFSVIKRLPYRVVNNHPFFSLTFCVRKPENSSETVLILYPGPAAGLLAPSGAWLQPGQVNRISRQDADLLGTQVWHLDSHGFVTNVTIEAGANCSRAPEGRTRTAAQPPSRHDSGCLVCGAPLVYHPFEQQIACHFCGKTLSANACCEQGHFVCDSCHTDDALSLIEHLCTTSGVSDPIQLMKEIRRHPSIPLHGPQYHALVPGVLLAGLRAAGHPVTTEQLFAAIRRGGEVGGGSCGFMGICGAATGTGIAFSVLLEATPLKAARRQTVQQVVQQVLAEIAGYEAARCCQRDCWIALRTGMRLAAELFSLKLPAVEPFCCTQMARNHECLGLDCPLWP</sequence>
<dbReference type="SFLD" id="SFLDS00029">
    <property type="entry name" value="Radical_SAM"/>
    <property type="match status" value="1"/>
</dbReference>
<keyword evidence="8" id="KW-1185">Reference proteome</keyword>
<dbReference type="Pfam" id="PF04055">
    <property type="entry name" value="Radical_SAM"/>
    <property type="match status" value="1"/>
</dbReference>
<accession>B3E2P4</accession>
<evidence type="ECO:0000256" key="5">
    <source>
        <dbReference type="ARBA" id="ARBA00023014"/>
    </source>
</evidence>
<evidence type="ECO:0000256" key="1">
    <source>
        <dbReference type="ARBA" id="ARBA00001966"/>
    </source>
</evidence>
<keyword evidence="4" id="KW-0408">Iron</keyword>
<dbReference type="PANTHER" id="PTHR11228">
    <property type="entry name" value="RADICAL SAM DOMAIN PROTEIN"/>
    <property type="match status" value="1"/>
</dbReference>
<dbReference type="KEGG" id="glo:Glov_1985"/>
<dbReference type="SUPFAM" id="SSF102114">
    <property type="entry name" value="Radical SAM enzymes"/>
    <property type="match status" value="1"/>
</dbReference>
<dbReference type="InterPro" id="IPR050377">
    <property type="entry name" value="Radical_SAM_PqqE_MftC-like"/>
</dbReference>
<proteinExistence type="predicted"/>
<dbReference type="eggNOG" id="COG0535">
    <property type="taxonomic scope" value="Bacteria"/>
</dbReference>
<dbReference type="OrthoDB" id="9765084at2"/>
<dbReference type="Gene3D" id="3.20.20.70">
    <property type="entry name" value="Aldolase class I"/>
    <property type="match status" value="1"/>
</dbReference>
<gene>
    <name evidence="7" type="ordered locus">Glov_1985</name>
</gene>
<dbReference type="InterPro" id="IPR058240">
    <property type="entry name" value="rSAM_sf"/>
</dbReference>
<evidence type="ECO:0000313" key="8">
    <source>
        <dbReference type="Proteomes" id="UP000002420"/>
    </source>
</evidence>
<protein>
    <submittedName>
        <fullName evidence="7">Methyltransferase type 11</fullName>
    </submittedName>
</protein>
<dbReference type="CDD" id="cd02440">
    <property type="entry name" value="AdoMet_MTases"/>
    <property type="match status" value="1"/>
</dbReference>
<comment type="cofactor">
    <cofactor evidence="1">
        <name>[4Fe-4S] cluster</name>
        <dbReference type="ChEBI" id="CHEBI:49883"/>
    </cofactor>
</comment>
<dbReference type="AlphaFoldDB" id="B3E2P4"/>
<dbReference type="GO" id="GO:0046872">
    <property type="term" value="F:metal ion binding"/>
    <property type="evidence" value="ECO:0007669"/>
    <property type="project" value="UniProtKB-KW"/>
</dbReference>
<dbReference type="Proteomes" id="UP000002420">
    <property type="component" value="Chromosome"/>
</dbReference>
<keyword evidence="2" id="KW-0949">S-adenosyl-L-methionine</keyword>
<dbReference type="InterPro" id="IPR043768">
    <property type="entry name" value="DUF5714"/>
</dbReference>
<keyword evidence="7" id="KW-0808">Transferase</keyword>
<dbReference type="RefSeq" id="WP_012470040.1">
    <property type="nucleotide sequence ID" value="NC_010814.1"/>
</dbReference>
<dbReference type="SUPFAM" id="SSF53335">
    <property type="entry name" value="S-adenosyl-L-methionine-dependent methyltransferases"/>
    <property type="match status" value="1"/>
</dbReference>
<dbReference type="Gene3D" id="3.40.50.150">
    <property type="entry name" value="Vaccinia Virus protein VP39"/>
    <property type="match status" value="1"/>
</dbReference>
<dbReference type="InterPro" id="IPR013785">
    <property type="entry name" value="Aldolase_TIM"/>
</dbReference>
<keyword evidence="3" id="KW-0479">Metal-binding</keyword>
<dbReference type="PANTHER" id="PTHR11228:SF7">
    <property type="entry name" value="PQQA PEPTIDE CYCLASE"/>
    <property type="match status" value="1"/>
</dbReference>
<evidence type="ECO:0000256" key="4">
    <source>
        <dbReference type="ARBA" id="ARBA00023004"/>
    </source>
</evidence>
<reference evidence="7 8" key="1">
    <citation type="submission" date="2008-05" db="EMBL/GenBank/DDBJ databases">
        <title>Complete sequence of chromosome of Geobacter lovleyi SZ.</title>
        <authorList>
            <consortium name="US DOE Joint Genome Institute"/>
            <person name="Lucas S."/>
            <person name="Copeland A."/>
            <person name="Lapidus A."/>
            <person name="Glavina del Rio T."/>
            <person name="Dalin E."/>
            <person name="Tice H."/>
            <person name="Bruce D."/>
            <person name="Goodwin L."/>
            <person name="Pitluck S."/>
            <person name="Chertkov O."/>
            <person name="Meincke L."/>
            <person name="Brettin T."/>
            <person name="Detter J.C."/>
            <person name="Han C."/>
            <person name="Tapia R."/>
            <person name="Kuske C.R."/>
            <person name="Schmutz J."/>
            <person name="Larimer F."/>
            <person name="Land M."/>
            <person name="Hauser L."/>
            <person name="Kyrpides N."/>
            <person name="Mikhailova N."/>
            <person name="Sung Y."/>
            <person name="Fletcher K.E."/>
            <person name="Ritalahti K.M."/>
            <person name="Loeffler F.E."/>
            <person name="Richardson P."/>
        </authorList>
    </citation>
    <scope>NUCLEOTIDE SEQUENCE [LARGE SCALE GENOMIC DNA]</scope>
    <source>
        <strain evidence="8">ATCC BAA-1151 / DSM 17278 / SZ</strain>
    </source>
</reference>
<dbReference type="STRING" id="398767.Glov_1985"/>
<dbReference type="CDD" id="cd01335">
    <property type="entry name" value="Radical_SAM"/>
    <property type="match status" value="1"/>
</dbReference>
<dbReference type="SFLD" id="SFLDG01067">
    <property type="entry name" value="SPASM/twitch_domain_containing"/>
    <property type="match status" value="1"/>
</dbReference>
<dbReference type="PROSITE" id="PS51918">
    <property type="entry name" value="RADICAL_SAM"/>
    <property type="match status" value="1"/>
</dbReference>
<dbReference type="GO" id="GO:0051536">
    <property type="term" value="F:iron-sulfur cluster binding"/>
    <property type="evidence" value="ECO:0007669"/>
    <property type="project" value="UniProtKB-KW"/>
</dbReference>
<dbReference type="SFLD" id="SFLDG01386">
    <property type="entry name" value="main_SPASM_domain-containing"/>
    <property type="match status" value="1"/>
</dbReference>
<dbReference type="eggNOG" id="COG2226">
    <property type="taxonomic scope" value="Bacteria"/>
</dbReference>
<evidence type="ECO:0000259" key="6">
    <source>
        <dbReference type="PROSITE" id="PS51918"/>
    </source>
</evidence>
<evidence type="ECO:0000256" key="2">
    <source>
        <dbReference type="ARBA" id="ARBA00022691"/>
    </source>
</evidence>
<dbReference type="InterPro" id="IPR029063">
    <property type="entry name" value="SAM-dependent_MTases_sf"/>
</dbReference>
<organism evidence="7 8">
    <name type="scientific">Trichlorobacter lovleyi (strain ATCC BAA-1151 / DSM 17278 / SZ)</name>
    <name type="common">Geobacter lovleyi</name>
    <dbReference type="NCBI Taxonomy" id="398767"/>
    <lineage>
        <taxon>Bacteria</taxon>
        <taxon>Pseudomonadati</taxon>
        <taxon>Thermodesulfobacteriota</taxon>
        <taxon>Desulfuromonadia</taxon>
        <taxon>Geobacterales</taxon>
        <taxon>Geobacteraceae</taxon>
        <taxon>Trichlorobacter</taxon>
    </lineage>
</organism>
<dbReference type="GO" id="GO:0008168">
    <property type="term" value="F:methyltransferase activity"/>
    <property type="evidence" value="ECO:0007669"/>
    <property type="project" value="UniProtKB-KW"/>
</dbReference>
<dbReference type="HOGENOM" id="CLU_010059_0_0_7"/>
<dbReference type="GO" id="GO:0032259">
    <property type="term" value="P:methylation"/>
    <property type="evidence" value="ECO:0007669"/>
    <property type="project" value="UniProtKB-KW"/>
</dbReference>